<organism evidence="5 6">
    <name type="scientific">Klebsormidium nitens</name>
    <name type="common">Green alga</name>
    <name type="synonym">Ulothrix nitens</name>
    <dbReference type="NCBI Taxonomy" id="105231"/>
    <lineage>
        <taxon>Eukaryota</taxon>
        <taxon>Viridiplantae</taxon>
        <taxon>Streptophyta</taxon>
        <taxon>Klebsormidiophyceae</taxon>
        <taxon>Klebsormidiales</taxon>
        <taxon>Klebsormidiaceae</taxon>
        <taxon>Klebsormidium</taxon>
    </lineage>
</organism>
<proteinExistence type="predicted"/>
<dbReference type="Gene3D" id="1.20.58.2010">
    <property type="entry name" value="PRONE domain, subdomain 1"/>
    <property type="match status" value="2"/>
</dbReference>
<name>A0A1Y1IJA1_KLENI</name>
<dbReference type="InterPro" id="IPR005512">
    <property type="entry name" value="PRONE_dom"/>
</dbReference>
<feature type="compositionally biased region" description="Basic and acidic residues" evidence="3">
    <location>
        <begin position="284"/>
        <end position="293"/>
    </location>
</feature>
<evidence type="ECO:0000313" key="5">
    <source>
        <dbReference type="EMBL" id="GAQ89519.1"/>
    </source>
</evidence>
<evidence type="ECO:0000256" key="3">
    <source>
        <dbReference type="SAM" id="MobiDB-lite"/>
    </source>
</evidence>
<evidence type="ECO:0000256" key="2">
    <source>
        <dbReference type="PROSITE-ProRule" id="PRU00663"/>
    </source>
</evidence>
<reference evidence="5 6" key="1">
    <citation type="journal article" date="2014" name="Nat. Commun.">
        <title>Klebsormidium flaccidum genome reveals primary factors for plant terrestrial adaptation.</title>
        <authorList>
            <person name="Hori K."/>
            <person name="Maruyama F."/>
            <person name="Fujisawa T."/>
            <person name="Togashi T."/>
            <person name="Yamamoto N."/>
            <person name="Seo M."/>
            <person name="Sato S."/>
            <person name="Yamada T."/>
            <person name="Mori H."/>
            <person name="Tajima N."/>
            <person name="Moriyama T."/>
            <person name="Ikeuchi M."/>
            <person name="Watanabe M."/>
            <person name="Wada H."/>
            <person name="Kobayashi K."/>
            <person name="Saito M."/>
            <person name="Masuda T."/>
            <person name="Sasaki-Sekimoto Y."/>
            <person name="Mashiguchi K."/>
            <person name="Awai K."/>
            <person name="Shimojima M."/>
            <person name="Masuda S."/>
            <person name="Iwai M."/>
            <person name="Nobusawa T."/>
            <person name="Narise T."/>
            <person name="Kondo S."/>
            <person name="Saito H."/>
            <person name="Sato R."/>
            <person name="Murakawa M."/>
            <person name="Ihara Y."/>
            <person name="Oshima-Yamada Y."/>
            <person name="Ohtaka K."/>
            <person name="Satoh M."/>
            <person name="Sonobe K."/>
            <person name="Ishii M."/>
            <person name="Ohtani R."/>
            <person name="Kanamori-Sato M."/>
            <person name="Honoki R."/>
            <person name="Miyazaki D."/>
            <person name="Mochizuki H."/>
            <person name="Umetsu J."/>
            <person name="Higashi K."/>
            <person name="Shibata D."/>
            <person name="Kamiya Y."/>
            <person name="Sato N."/>
            <person name="Nakamura Y."/>
            <person name="Tabata S."/>
            <person name="Ida S."/>
            <person name="Kurokawa K."/>
            <person name="Ohta H."/>
        </authorList>
    </citation>
    <scope>NUCLEOTIDE SEQUENCE [LARGE SCALE GENOMIC DNA]</scope>
    <source>
        <strain evidence="5 6">NIES-2285</strain>
    </source>
</reference>
<feature type="region of interest" description="Disordered" evidence="3">
    <location>
        <begin position="1"/>
        <end position="155"/>
    </location>
</feature>
<feature type="compositionally biased region" description="Basic and acidic residues" evidence="3">
    <location>
        <begin position="427"/>
        <end position="446"/>
    </location>
</feature>
<dbReference type="FunFam" id="1.20.58.2010:FF:000003">
    <property type="entry name" value="Rop guanine nucleotide exchange factor 14"/>
    <property type="match status" value="1"/>
</dbReference>
<dbReference type="AlphaFoldDB" id="A0A1Y1IJA1"/>
<accession>A0A1Y1IJA1</accession>
<feature type="region of interest" description="Disordered" evidence="3">
    <location>
        <begin position="959"/>
        <end position="1005"/>
    </location>
</feature>
<feature type="domain" description="PRONE" evidence="4">
    <location>
        <begin position="545"/>
        <end position="933"/>
    </location>
</feature>
<feature type="compositionally biased region" description="Basic and acidic residues" evidence="3">
    <location>
        <begin position="476"/>
        <end position="486"/>
    </location>
</feature>
<dbReference type="InterPro" id="IPR038937">
    <property type="entry name" value="RopGEF"/>
</dbReference>
<feature type="region of interest" description="Disordered" evidence="3">
    <location>
        <begin position="389"/>
        <end position="525"/>
    </location>
</feature>
<feature type="compositionally biased region" description="Polar residues" evidence="3">
    <location>
        <begin position="221"/>
        <end position="236"/>
    </location>
</feature>
<keyword evidence="6" id="KW-1185">Reference proteome</keyword>
<feature type="region of interest" description="Disordered" evidence="3">
    <location>
        <begin position="348"/>
        <end position="373"/>
    </location>
</feature>
<dbReference type="PANTHER" id="PTHR33101:SF6">
    <property type="entry name" value="ROP GUANINE NUCLEOTIDE EXCHANGE FACTOR 1"/>
    <property type="match status" value="1"/>
</dbReference>
<dbReference type="Proteomes" id="UP000054558">
    <property type="component" value="Unassembled WGS sequence"/>
</dbReference>
<protein>
    <submittedName>
        <fullName evidence="5">RHO guanyl-nucleotide exchange factor</fullName>
    </submittedName>
</protein>
<evidence type="ECO:0000256" key="1">
    <source>
        <dbReference type="ARBA" id="ARBA00022658"/>
    </source>
</evidence>
<dbReference type="PROSITE" id="PS51334">
    <property type="entry name" value="PRONE"/>
    <property type="match status" value="1"/>
</dbReference>
<sequence length="1005" mass="108661">MYQGISEQTARVSVAHKRDKVHSGGSDNRRSPEGSTARETPFLLDRSTSGLPKTADQRISTSLPGESSLLPSRDFFFGPSRRPPKRGPNRAYYNPILPPDELVDPPFAFKPHTAPIERTTSSLPLPNLSRSSSWSPPPDRRTRSGGAPDPVTKWREAFARGQFSYRPCSTPERQATGVSSAWSAVRTVSGGSVASNDSVNGPATFLVDRGVQAGLPAVVPSSPQSESARSMQTSAAQHMRGTVPEAVVLREFDTGGEAASPSNQFRRKMVSDGDGPSRAGDQTEDFHDTHPELEASTSDVDVSGGPKGRLPWGPQSPQAQILSSFGVQIRDIIELAERTDLVRKHLGGSEIAPQADNEQSLTEGGSPHVGNPDKALDFALLRAEHKRLASLPTTPTGGGDLPAVRTPASEPATPSVRNDSQGGGQGEDGKKHLEEARGVEGLESRGGEGQAESAAMAGSVSESDVRLPGAGAAEAPVDHERQREGPVDPEPANLLEDESNGDSSSRYFVNSPQHDDEEGTEATSDRQLASLENHLVYDFAYEARQRQMEAEISDLDQMKERFSKLLLGEDMSGGGKGVSTALAISNALTNLSAAVFGELHKLEPLAPERKRKWKRELEWLLCPADHIVEMVPSMNKNAKGPSHEVMVLRQRADLHASLPALRKLDTMLTECLDSFAEKGFWYVDPGHSSGEFQGGMTPHQSDRWWLPEAMVPAQGLDERSMRKLGNQKGVAKQILKAAMAINAQVLSEMAVPDAYWETLPKSSRAALGDGRYRLLTGDSFSPDMLLSTVKLSDEHSALKCANDLEAAIHIWRRKTGKKAGDQDRDKFGNGYSPGHEGTTRFKNALSNVMGPMLEKREKHASRAMDALWNLRLRCPGLSQTTLHVYKIQYNKDVGQAILESYSRVLESLASNILNRIEHVLAVNAAAREHLSFARGPVSDSTPATPSSIHSSIDGSFTPTGDALFSGSQTPTSPLKEEPPMYTGKTVPVLSSVKRPASQGSMRAKA</sequence>
<dbReference type="EMBL" id="DF237481">
    <property type="protein sequence ID" value="GAQ89519.1"/>
    <property type="molecule type" value="Genomic_DNA"/>
</dbReference>
<feature type="compositionally biased region" description="Polar residues" evidence="3">
    <location>
        <begin position="46"/>
        <end position="65"/>
    </location>
</feature>
<evidence type="ECO:0000313" key="6">
    <source>
        <dbReference type="Proteomes" id="UP000054558"/>
    </source>
</evidence>
<dbReference type="GO" id="GO:0005085">
    <property type="term" value="F:guanyl-nucleotide exchange factor activity"/>
    <property type="evidence" value="ECO:0000318"/>
    <property type="project" value="GO_Central"/>
</dbReference>
<feature type="region of interest" description="Disordered" evidence="3">
    <location>
        <begin position="255"/>
        <end position="317"/>
    </location>
</feature>
<feature type="compositionally biased region" description="Polar residues" evidence="3">
    <location>
        <begin position="501"/>
        <end position="512"/>
    </location>
</feature>
<feature type="compositionally biased region" description="Low complexity" evidence="3">
    <location>
        <begin position="118"/>
        <end position="134"/>
    </location>
</feature>
<gene>
    <name evidence="5" type="ORF">KFL_005320010</name>
</gene>
<dbReference type="Pfam" id="PF03759">
    <property type="entry name" value="PRONE"/>
    <property type="match status" value="1"/>
</dbReference>
<feature type="region of interest" description="Disordered" evidence="3">
    <location>
        <begin position="216"/>
        <end position="240"/>
    </location>
</feature>
<dbReference type="GO" id="GO:0005886">
    <property type="term" value="C:plasma membrane"/>
    <property type="evidence" value="ECO:0000318"/>
    <property type="project" value="GO_Central"/>
</dbReference>
<keyword evidence="1 2" id="KW-0344">Guanine-nucleotide releasing factor</keyword>
<evidence type="ECO:0000259" key="4">
    <source>
        <dbReference type="PROSITE" id="PS51334"/>
    </source>
</evidence>
<dbReference type="OrthoDB" id="1053009at2759"/>
<dbReference type="PANTHER" id="PTHR33101">
    <property type="entry name" value="ROP GUANINE NUCLEOTIDE EXCHANGE FACTOR 1"/>
    <property type="match status" value="1"/>
</dbReference>
<feature type="compositionally biased region" description="Polar residues" evidence="3">
    <location>
        <begin position="1"/>
        <end position="11"/>
    </location>
</feature>